<dbReference type="PANTHER" id="PTHR43143">
    <property type="entry name" value="METALLOPHOSPHOESTERASE, CALCINEURIN SUPERFAMILY"/>
    <property type="match status" value="1"/>
</dbReference>
<dbReference type="Proteomes" id="UP000324143">
    <property type="component" value="Unassembled WGS sequence"/>
</dbReference>
<dbReference type="EMBL" id="VSIX01000130">
    <property type="protein sequence ID" value="TYB30498.1"/>
    <property type="molecule type" value="Genomic_DNA"/>
</dbReference>
<feature type="signal peptide" evidence="1">
    <location>
        <begin position="1"/>
        <end position="19"/>
    </location>
</feature>
<organism evidence="3 4">
    <name type="scientific">Candidatus Mcinerneyibacterium aminivorans</name>
    <dbReference type="NCBI Taxonomy" id="2703815"/>
    <lineage>
        <taxon>Bacteria</taxon>
        <taxon>Candidatus Macinerneyibacteriota</taxon>
        <taxon>Candidatus Mcinerneyibacteria</taxon>
        <taxon>Candidatus Mcinerneyibacteriales</taxon>
        <taxon>Candidatus Mcinerneyibacteriaceae</taxon>
        <taxon>Candidatus Mcinerneyibacterium</taxon>
    </lineage>
</organism>
<dbReference type="GO" id="GO:0016787">
    <property type="term" value="F:hydrolase activity"/>
    <property type="evidence" value="ECO:0007669"/>
    <property type="project" value="InterPro"/>
</dbReference>
<dbReference type="PANTHER" id="PTHR43143:SF1">
    <property type="entry name" value="SERINE_THREONINE-PROTEIN PHOSPHATASE CPPED1"/>
    <property type="match status" value="1"/>
</dbReference>
<dbReference type="Pfam" id="PF00149">
    <property type="entry name" value="Metallophos"/>
    <property type="match status" value="1"/>
</dbReference>
<comment type="caution">
    <text evidence="3">The sequence shown here is derived from an EMBL/GenBank/DDBJ whole genome shotgun (WGS) entry which is preliminary data.</text>
</comment>
<feature type="domain" description="Calcineurin-like phosphoesterase" evidence="2">
    <location>
        <begin position="24"/>
        <end position="197"/>
    </location>
</feature>
<accession>A0A5D0MGX3</accession>
<evidence type="ECO:0000259" key="2">
    <source>
        <dbReference type="Pfam" id="PF00149"/>
    </source>
</evidence>
<dbReference type="SUPFAM" id="SSF56300">
    <property type="entry name" value="Metallo-dependent phosphatases"/>
    <property type="match status" value="1"/>
</dbReference>
<dbReference type="AlphaFoldDB" id="A0A5D0MGX3"/>
<dbReference type="SUPFAM" id="SSF49344">
    <property type="entry name" value="CBD9-like"/>
    <property type="match status" value="1"/>
</dbReference>
<dbReference type="Gene3D" id="2.60.40.1190">
    <property type="match status" value="1"/>
</dbReference>
<dbReference type="InterPro" id="IPR004843">
    <property type="entry name" value="Calcineurin-like_PHP"/>
</dbReference>
<keyword evidence="4" id="KW-1185">Reference proteome</keyword>
<evidence type="ECO:0000313" key="3">
    <source>
        <dbReference type="EMBL" id="TYB30498.1"/>
    </source>
</evidence>
<feature type="chain" id="PRO_5022830768" description="Calcineurin-like phosphoesterase domain-containing protein" evidence="1">
    <location>
        <begin position="20"/>
        <end position="561"/>
    </location>
</feature>
<sequence length="561" mass="65802">MKKVCLILLIGIFMLPVFAKNNFHFAVLSDRSGGVNHEAFKMVVKDINNLHPDLIVTVGDLSDNALKNEYKKAMDVMDKFEVPVFYTPGNNDIVDEKTRKLFIEFTGNKPYYSFEYQNTHFIVLDNSTAESYEDMEKKQKEWLKNDLKENKDKINIYVFMHKPFWADNVAENKNDKMHSLFKKYNVDAVFTGHWHQYAHNEYDGIDYYLAGSSGGGFGKENVDLGKFYQFLWCKVDHDRLNVSIIKAGNIYRDDLVNIQEEKLSYKIVNELIASNGKYLEEEKSLHAEIKIENATQKTINKKLYINSKDNWIIDTESIPVVLKPAETFTKKIKLTKKGNFYPLPEMKFVYPFGRNKKIEYNRGLNIKPKVKIRKSNNQPEIDGRIKKSEWPKEASRFNEFCNNYGQKSQISKTEVLMTYYEDNLYMAVTSYESDVSKIRADTKKRDGNVYNDDSIGILISQNPYKIYQTYINTNSVIWDALIDLEKQERIKSWNGNYEHAVKKYDNRWVMEIKMNLSDLNIDKNKPFFFNIRRQQKTKNKSGFLTPNWKYDSGGYVEAKFE</sequence>
<dbReference type="Gene3D" id="3.60.21.10">
    <property type="match status" value="1"/>
</dbReference>
<dbReference type="InterPro" id="IPR051918">
    <property type="entry name" value="STPP_CPPED1"/>
</dbReference>
<evidence type="ECO:0000313" key="4">
    <source>
        <dbReference type="Proteomes" id="UP000324143"/>
    </source>
</evidence>
<protein>
    <recommendedName>
        <fullName evidence="2">Calcineurin-like phosphoesterase domain-containing protein</fullName>
    </recommendedName>
</protein>
<evidence type="ECO:0000256" key="1">
    <source>
        <dbReference type="SAM" id="SignalP"/>
    </source>
</evidence>
<name>A0A5D0MGX3_9BACT</name>
<reference evidence="3" key="1">
    <citation type="submission" date="2019-08" db="EMBL/GenBank/DDBJ databases">
        <title>Genomic characterization of a novel candidate phylum (ARYD3) from a high temperature, high salinity tertiary oil reservoir in north central Oklahoma, USA.</title>
        <authorList>
            <person name="Youssef N.H."/>
            <person name="Yadav A."/>
            <person name="Elshahed M.S."/>
        </authorList>
    </citation>
    <scope>NUCLEOTIDE SEQUENCE [LARGE SCALE GENOMIC DNA]</scope>
    <source>
        <strain evidence="3">ARYD3</strain>
    </source>
</reference>
<gene>
    <name evidence="3" type="ORF">FXF47_08925</name>
</gene>
<proteinExistence type="predicted"/>
<keyword evidence="1" id="KW-0732">Signal</keyword>
<dbReference type="InterPro" id="IPR029052">
    <property type="entry name" value="Metallo-depent_PP-like"/>
</dbReference>